<dbReference type="AlphaFoldDB" id="A0A2P6PZ87"/>
<dbReference type="EMBL" id="PDCK01000044">
    <property type="protein sequence ID" value="PRQ27242.1"/>
    <property type="molecule type" value="Genomic_DNA"/>
</dbReference>
<accession>A0A2P6PZ87</accession>
<name>A0A2P6PZ87_ROSCH</name>
<protein>
    <submittedName>
        <fullName evidence="1">Uncharacterized protein</fullName>
    </submittedName>
</protein>
<comment type="caution">
    <text evidence="1">The sequence shown here is derived from an EMBL/GenBank/DDBJ whole genome shotgun (WGS) entry which is preliminary data.</text>
</comment>
<reference evidence="1 2" key="1">
    <citation type="journal article" date="2018" name="Nat. Genet.">
        <title>The Rosa genome provides new insights in the design of modern roses.</title>
        <authorList>
            <person name="Bendahmane M."/>
        </authorList>
    </citation>
    <scope>NUCLEOTIDE SEQUENCE [LARGE SCALE GENOMIC DNA]</scope>
    <source>
        <strain evidence="2">cv. Old Blush</strain>
    </source>
</reference>
<sequence>MGRSSDELGSVFAAIHLDCVAVDCISDSDFVLLSHHHNFADLFSLGSEAIFCSTIQLLASLSGRNRNW</sequence>
<keyword evidence="2" id="KW-1185">Reference proteome</keyword>
<evidence type="ECO:0000313" key="1">
    <source>
        <dbReference type="EMBL" id="PRQ27242.1"/>
    </source>
</evidence>
<evidence type="ECO:0000313" key="2">
    <source>
        <dbReference type="Proteomes" id="UP000238479"/>
    </source>
</evidence>
<dbReference type="Proteomes" id="UP000238479">
    <property type="component" value="Chromosome 6"/>
</dbReference>
<proteinExistence type="predicted"/>
<organism evidence="1 2">
    <name type="scientific">Rosa chinensis</name>
    <name type="common">China rose</name>
    <dbReference type="NCBI Taxonomy" id="74649"/>
    <lineage>
        <taxon>Eukaryota</taxon>
        <taxon>Viridiplantae</taxon>
        <taxon>Streptophyta</taxon>
        <taxon>Embryophyta</taxon>
        <taxon>Tracheophyta</taxon>
        <taxon>Spermatophyta</taxon>
        <taxon>Magnoliopsida</taxon>
        <taxon>eudicotyledons</taxon>
        <taxon>Gunneridae</taxon>
        <taxon>Pentapetalae</taxon>
        <taxon>rosids</taxon>
        <taxon>fabids</taxon>
        <taxon>Rosales</taxon>
        <taxon>Rosaceae</taxon>
        <taxon>Rosoideae</taxon>
        <taxon>Rosoideae incertae sedis</taxon>
        <taxon>Rosa</taxon>
    </lineage>
</organism>
<dbReference type="Gramene" id="PRQ27242">
    <property type="protein sequence ID" value="PRQ27242"/>
    <property type="gene ID" value="RchiOBHm_Chr6g0303251"/>
</dbReference>
<gene>
    <name evidence="1" type="ORF">RchiOBHm_Chr6g0303251</name>
</gene>